<sequence length="33" mass="3605">MSRREGVLYLAILCKSNRFPLAAVINQGEGAAR</sequence>
<protein>
    <submittedName>
        <fullName evidence="1">Uncharacterized protein</fullName>
    </submittedName>
</protein>
<dbReference type="AlphaFoldDB" id="A0A5B7J9S5"/>
<organism evidence="1 2">
    <name type="scientific">Portunus trituberculatus</name>
    <name type="common">Swimming crab</name>
    <name type="synonym">Neptunus trituberculatus</name>
    <dbReference type="NCBI Taxonomy" id="210409"/>
    <lineage>
        <taxon>Eukaryota</taxon>
        <taxon>Metazoa</taxon>
        <taxon>Ecdysozoa</taxon>
        <taxon>Arthropoda</taxon>
        <taxon>Crustacea</taxon>
        <taxon>Multicrustacea</taxon>
        <taxon>Malacostraca</taxon>
        <taxon>Eumalacostraca</taxon>
        <taxon>Eucarida</taxon>
        <taxon>Decapoda</taxon>
        <taxon>Pleocyemata</taxon>
        <taxon>Brachyura</taxon>
        <taxon>Eubrachyura</taxon>
        <taxon>Portunoidea</taxon>
        <taxon>Portunidae</taxon>
        <taxon>Portuninae</taxon>
        <taxon>Portunus</taxon>
    </lineage>
</organism>
<proteinExistence type="predicted"/>
<reference evidence="1 2" key="1">
    <citation type="submission" date="2019-05" db="EMBL/GenBank/DDBJ databases">
        <title>Another draft genome of Portunus trituberculatus and its Hox gene families provides insights of decapod evolution.</title>
        <authorList>
            <person name="Jeong J.-H."/>
            <person name="Song I."/>
            <person name="Kim S."/>
            <person name="Choi T."/>
            <person name="Kim D."/>
            <person name="Ryu S."/>
            <person name="Kim W."/>
        </authorList>
    </citation>
    <scope>NUCLEOTIDE SEQUENCE [LARGE SCALE GENOMIC DNA]</scope>
    <source>
        <tissue evidence="1">Muscle</tissue>
    </source>
</reference>
<accession>A0A5B7J9S5</accession>
<name>A0A5B7J9S5_PORTR</name>
<evidence type="ECO:0000313" key="2">
    <source>
        <dbReference type="Proteomes" id="UP000324222"/>
    </source>
</evidence>
<dbReference type="Proteomes" id="UP000324222">
    <property type="component" value="Unassembled WGS sequence"/>
</dbReference>
<evidence type="ECO:0000313" key="1">
    <source>
        <dbReference type="EMBL" id="MPC91569.1"/>
    </source>
</evidence>
<comment type="caution">
    <text evidence="1">The sequence shown here is derived from an EMBL/GenBank/DDBJ whole genome shotgun (WGS) entry which is preliminary data.</text>
</comment>
<keyword evidence="2" id="KW-1185">Reference proteome</keyword>
<dbReference type="EMBL" id="VSRR010088182">
    <property type="protein sequence ID" value="MPC91569.1"/>
    <property type="molecule type" value="Genomic_DNA"/>
</dbReference>
<gene>
    <name evidence="1" type="ORF">E2C01_086614</name>
</gene>